<dbReference type="GO" id="GO:0071555">
    <property type="term" value="P:cell wall organization"/>
    <property type="evidence" value="ECO:0007669"/>
    <property type="project" value="UniProtKB-KW"/>
</dbReference>
<dbReference type="Proteomes" id="UP000051012">
    <property type="component" value="Unassembled WGS sequence"/>
</dbReference>
<keyword evidence="5" id="KW-0012">Acyltransferase</keyword>
<dbReference type="InterPro" id="IPR003447">
    <property type="entry name" value="FEMABX"/>
</dbReference>
<evidence type="ECO:0000313" key="8">
    <source>
        <dbReference type="EMBL" id="KPJ70869.1"/>
    </source>
</evidence>
<evidence type="ECO:0000259" key="7">
    <source>
        <dbReference type="Pfam" id="PF13480"/>
    </source>
</evidence>
<protein>
    <recommendedName>
        <fullName evidence="7">BioF2-like acetyltransferase domain-containing protein</fullName>
    </recommendedName>
</protein>
<dbReference type="InterPro" id="IPR050644">
    <property type="entry name" value="PG_Glycine_Bridge_Synth"/>
</dbReference>
<gene>
    <name evidence="8" type="ORF">AMJ52_09345</name>
</gene>
<keyword evidence="2" id="KW-0808">Transferase</keyword>
<organism evidence="8 9">
    <name type="scientific">candidate division TA06 bacterium DG_78</name>
    <dbReference type="NCBI Taxonomy" id="1703772"/>
    <lineage>
        <taxon>Bacteria</taxon>
        <taxon>Bacteria division TA06</taxon>
    </lineage>
</organism>
<keyword evidence="3" id="KW-0133">Cell shape</keyword>
<dbReference type="PROSITE" id="PS51191">
    <property type="entry name" value="FEMABX"/>
    <property type="match status" value="1"/>
</dbReference>
<dbReference type="GO" id="GO:0016755">
    <property type="term" value="F:aminoacyltransferase activity"/>
    <property type="evidence" value="ECO:0007669"/>
    <property type="project" value="InterPro"/>
</dbReference>
<evidence type="ECO:0000256" key="5">
    <source>
        <dbReference type="ARBA" id="ARBA00023315"/>
    </source>
</evidence>
<keyword evidence="6" id="KW-0961">Cell wall biogenesis/degradation</keyword>
<dbReference type="InterPro" id="IPR038740">
    <property type="entry name" value="BioF2-like_GNAT_dom"/>
</dbReference>
<sequence>MKKVYDLTKNYESILLVLEQNGEIHDLLLASLIKESGKLKESFSSRAIVIGGPLSKSNDIRPIVKAYDEMAAPKALYTQIRNLWDVSTSHQIFEEIGYSYEEHLNYIHDLTRPLEKIWAEFSEGRKKGIKKAESKGIKIKEGEEEDIDIFYDLVQETYKGAKVPIADKTLFKSAWRVMRPKNMIRFLMATIGDETLAGRMILTYHGILHDWYAGSTSTGRTLNANELIVWSAMQWGSKNGLRLFDFGGAGKPGEKYGPGEFKRRFGGEKTNYGRFEKVYHPVKHLVGKAGYKVIRRFG</sequence>
<dbReference type="EMBL" id="LJNI01000153">
    <property type="protein sequence ID" value="KPJ70869.1"/>
    <property type="molecule type" value="Genomic_DNA"/>
</dbReference>
<evidence type="ECO:0000256" key="6">
    <source>
        <dbReference type="ARBA" id="ARBA00023316"/>
    </source>
</evidence>
<dbReference type="Gene3D" id="3.40.630.30">
    <property type="match status" value="1"/>
</dbReference>
<dbReference type="GO" id="GO:0009252">
    <property type="term" value="P:peptidoglycan biosynthetic process"/>
    <property type="evidence" value="ECO:0007669"/>
    <property type="project" value="UniProtKB-KW"/>
</dbReference>
<dbReference type="GO" id="GO:0008360">
    <property type="term" value="P:regulation of cell shape"/>
    <property type="evidence" value="ECO:0007669"/>
    <property type="project" value="UniProtKB-KW"/>
</dbReference>
<name>A0A0S7Y7Z6_UNCT6</name>
<dbReference type="SUPFAM" id="SSF55729">
    <property type="entry name" value="Acyl-CoA N-acyltransferases (Nat)"/>
    <property type="match status" value="1"/>
</dbReference>
<keyword evidence="4" id="KW-0573">Peptidoglycan synthesis</keyword>
<dbReference type="PANTHER" id="PTHR36174:SF1">
    <property type="entry name" value="LIPID II:GLYCINE GLYCYLTRANSFERASE"/>
    <property type="match status" value="1"/>
</dbReference>
<evidence type="ECO:0000256" key="1">
    <source>
        <dbReference type="ARBA" id="ARBA00009943"/>
    </source>
</evidence>
<evidence type="ECO:0000256" key="3">
    <source>
        <dbReference type="ARBA" id="ARBA00022960"/>
    </source>
</evidence>
<comment type="similarity">
    <text evidence="1">Belongs to the FemABX family.</text>
</comment>
<reference evidence="8 9" key="1">
    <citation type="journal article" date="2015" name="Microbiome">
        <title>Genomic resolution of linkages in carbon, nitrogen, and sulfur cycling among widespread estuary sediment bacteria.</title>
        <authorList>
            <person name="Baker B.J."/>
            <person name="Lazar C.S."/>
            <person name="Teske A.P."/>
            <person name="Dick G.J."/>
        </authorList>
    </citation>
    <scope>NUCLEOTIDE SEQUENCE [LARGE SCALE GENOMIC DNA]</scope>
    <source>
        <strain evidence="8">DG_78</strain>
    </source>
</reference>
<dbReference type="AlphaFoldDB" id="A0A0S7Y7Z6"/>
<dbReference type="PANTHER" id="PTHR36174">
    <property type="entry name" value="LIPID II:GLYCINE GLYCYLTRANSFERASE"/>
    <property type="match status" value="1"/>
</dbReference>
<comment type="caution">
    <text evidence="8">The sequence shown here is derived from an EMBL/GenBank/DDBJ whole genome shotgun (WGS) entry which is preliminary data.</text>
</comment>
<feature type="domain" description="BioF2-like acetyltransferase" evidence="7">
    <location>
        <begin position="126"/>
        <end position="251"/>
    </location>
</feature>
<accession>A0A0S7Y7Z6</accession>
<dbReference type="InterPro" id="IPR016181">
    <property type="entry name" value="Acyl_CoA_acyltransferase"/>
</dbReference>
<proteinExistence type="inferred from homology"/>
<evidence type="ECO:0000256" key="4">
    <source>
        <dbReference type="ARBA" id="ARBA00022984"/>
    </source>
</evidence>
<evidence type="ECO:0000313" key="9">
    <source>
        <dbReference type="Proteomes" id="UP000051012"/>
    </source>
</evidence>
<evidence type="ECO:0000256" key="2">
    <source>
        <dbReference type="ARBA" id="ARBA00022679"/>
    </source>
</evidence>
<dbReference type="Pfam" id="PF13480">
    <property type="entry name" value="Acetyltransf_6"/>
    <property type="match status" value="1"/>
</dbReference>